<dbReference type="EMBL" id="VFOZ01000001">
    <property type="protein sequence ID" value="TQL95371.1"/>
    <property type="molecule type" value="Genomic_DNA"/>
</dbReference>
<protein>
    <recommendedName>
        <fullName evidence="3">Excreted virulence factor EspC (Type VII ESX diderm)</fullName>
    </recommendedName>
</protein>
<evidence type="ECO:0000313" key="2">
    <source>
        <dbReference type="Proteomes" id="UP000316096"/>
    </source>
</evidence>
<dbReference type="OrthoDB" id="3256504at2"/>
<accession>A0A543CE45</accession>
<proteinExistence type="predicted"/>
<dbReference type="InterPro" id="IPR045436">
    <property type="entry name" value="DUF6507"/>
</dbReference>
<dbReference type="Proteomes" id="UP000316096">
    <property type="component" value="Unassembled WGS sequence"/>
</dbReference>
<name>A0A543CE45_9ACTN</name>
<organism evidence="1 2">
    <name type="scientific">Actinoallomurus bryophytorum</name>
    <dbReference type="NCBI Taxonomy" id="1490222"/>
    <lineage>
        <taxon>Bacteria</taxon>
        <taxon>Bacillati</taxon>
        <taxon>Actinomycetota</taxon>
        <taxon>Actinomycetes</taxon>
        <taxon>Streptosporangiales</taxon>
        <taxon>Thermomonosporaceae</taxon>
        <taxon>Actinoallomurus</taxon>
    </lineage>
</organism>
<gene>
    <name evidence="1" type="ORF">FB559_0874</name>
</gene>
<sequence length="111" mass="11513">MAKGWDIDPPGVKSVVTKVAGHVTDGHGGGETLEHHLKDFGDHLENAGNSAASAPIGTALKEFVEHYTPTLKGMATKTGSCIKGAVDATKAYIQGDLEMAAEAQKKAVEAQ</sequence>
<keyword evidence="2" id="KW-1185">Reference proteome</keyword>
<reference evidence="1 2" key="1">
    <citation type="submission" date="2019-06" db="EMBL/GenBank/DDBJ databases">
        <title>Sequencing the genomes of 1000 actinobacteria strains.</title>
        <authorList>
            <person name="Klenk H.-P."/>
        </authorList>
    </citation>
    <scope>NUCLEOTIDE SEQUENCE [LARGE SCALE GENOMIC DNA]</scope>
    <source>
        <strain evidence="1 2">DSM 102200</strain>
    </source>
</reference>
<evidence type="ECO:0008006" key="3">
    <source>
        <dbReference type="Google" id="ProtNLM"/>
    </source>
</evidence>
<dbReference type="Pfam" id="PF20117">
    <property type="entry name" value="DUF6507"/>
    <property type="match status" value="1"/>
</dbReference>
<dbReference type="AlphaFoldDB" id="A0A543CE45"/>
<evidence type="ECO:0000313" key="1">
    <source>
        <dbReference type="EMBL" id="TQL95371.1"/>
    </source>
</evidence>
<dbReference type="RefSeq" id="WP_141953483.1">
    <property type="nucleotide sequence ID" value="NZ_VFOZ01000001.1"/>
</dbReference>
<comment type="caution">
    <text evidence="1">The sequence shown here is derived from an EMBL/GenBank/DDBJ whole genome shotgun (WGS) entry which is preliminary data.</text>
</comment>